<protein>
    <submittedName>
        <fullName evidence="2">Uncharacterized protein</fullName>
    </submittedName>
</protein>
<keyword evidence="1" id="KW-0812">Transmembrane</keyword>
<dbReference type="EMBL" id="JADJNC010000009">
    <property type="protein sequence ID" value="MBK7422788.1"/>
    <property type="molecule type" value="Genomic_DNA"/>
</dbReference>
<comment type="caution">
    <text evidence="2">The sequence shown here is derived from an EMBL/GenBank/DDBJ whole genome shotgun (WGS) entry which is preliminary data.</text>
</comment>
<accession>A0A9D7FBI1</accession>
<evidence type="ECO:0000256" key="1">
    <source>
        <dbReference type="SAM" id="Phobius"/>
    </source>
</evidence>
<evidence type="ECO:0000313" key="2">
    <source>
        <dbReference type="EMBL" id="MBK7422788.1"/>
    </source>
</evidence>
<dbReference type="AlphaFoldDB" id="A0A9D7FBI1"/>
<name>A0A9D7FBI1_9RHOO</name>
<feature type="transmembrane region" description="Helical" evidence="1">
    <location>
        <begin position="16"/>
        <end position="35"/>
    </location>
</feature>
<dbReference type="Proteomes" id="UP000886602">
    <property type="component" value="Unassembled WGS sequence"/>
</dbReference>
<sequence length="56" mass="5944">MTTLTLRNNVVQTAQMIALAPILLAALIGIAPLLIPCIACRCCKELVAWILGASPR</sequence>
<evidence type="ECO:0000313" key="3">
    <source>
        <dbReference type="Proteomes" id="UP000886602"/>
    </source>
</evidence>
<proteinExistence type="predicted"/>
<reference evidence="2" key="1">
    <citation type="submission" date="2020-10" db="EMBL/GenBank/DDBJ databases">
        <title>Connecting structure to function with the recovery of over 1000 high-quality activated sludge metagenome-assembled genomes encoding full-length rRNA genes using long-read sequencing.</title>
        <authorList>
            <person name="Singleton C.M."/>
            <person name="Petriglieri F."/>
            <person name="Kristensen J.M."/>
            <person name="Kirkegaard R.H."/>
            <person name="Michaelsen T.Y."/>
            <person name="Andersen M.H."/>
            <person name="Karst S.M."/>
            <person name="Dueholm M.S."/>
            <person name="Nielsen P.H."/>
            <person name="Albertsen M."/>
        </authorList>
    </citation>
    <scope>NUCLEOTIDE SEQUENCE</scope>
    <source>
        <strain evidence="2">EsbW_18-Q3-R4-48_MAXAC.044</strain>
    </source>
</reference>
<keyword evidence="1" id="KW-0472">Membrane</keyword>
<keyword evidence="1" id="KW-1133">Transmembrane helix</keyword>
<organism evidence="2 3">
    <name type="scientific">Candidatus Propionivibrio dominans</name>
    <dbReference type="NCBI Taxonomy" id="2954373"/>
    <lineage>
        <taxon>Bacteria</taxon>
        <taxon>Pseudomonadati</taxon>
        <taxon>Pseudomonadota</taxon>
        <taxon>Betaproteobacteria</taxon>
        <taxon>Rhodocyclales</taxon>
        <taxon>Rhodocyclaceae</taxon>
        <taxon>Propionivibrio</taxon>
    </lineage>
</organism>
<gene>
    <name evidence="2" type="ORF">IPJ48_06640</name>
</gene>